<comment type="caution">
    <text evidence="5">The sequence shown here is derived from an EMBL/GenBank/DDBJ whole genome shotgun (WGS) entry which is preliminary data.</text>
</comment>
<evidence type="ECO:0000313" key="6">
    <source>
        <dbReference type="Proteomes" id="UP001149719"/>
    </source>
</evidence>
<dbReference type="PANTHER" id="PTHR35936:SF25">
    <property type="entry name" value="ABC TRANSPORTER SUBSTRATE-BINDING PROTEIN"/>
    <property type="match status" value="1"/>
</dbReference>
<dbReference type="EMBL" id="JAPUBN010000018">
    <property type="protein sequence ID" value="MCZ2722542.1"/>
    <property type="molecule type" value="Genomic_DNA"/>
</dbReference>
<evidence type="ECO:0000259" key="4">
    <source>
        <dbReference type="Pfam" id="PF00497"/>
    </source>
</evidence>
<evidence type="ECO:0000256" key="2">
    <source>
        <dbReference type="ARBA" id="ARBA00022729"/>
    </source>
</evidence>
<dbReference type="SUPFAM" id="SSF53850">
    <property type="entry name" value="Periplasmic binding protein-like II"/>
    <property type="match status" value="1"/>
</dbReference>
<gene>
    <name evidence="5" type="ORF">O1D97_13225</name>
</gene>
<evidence type="ECO:0000313" key="5">
    <source>
        <dbReference type="EMBL" id="MCZ2722542.1"/>
    </source>
</evidence>
<dbReference type="Pfam" id="PF00497">
    <property type="entry name" value="SBP_bac_3"/>
    <property type="match status" value="1"/>
</dbReference>
<proteinExistence type="inferred from homology"/>
<protein>
    <submittedName>
        <fullName evidence="5">Transporter substrate-binding domain-containing protein</fullName>
    </submittedName>
</protein>
<comment type="similarity">
    <text evidence="1">Belongs to the bacterial solute-binding protein 3 family.</text>
</comment>
<feature type="domain" description="Solute-binding protein family 3/N-terminal" evidence="4">
    <location>
        <begin position="32"/>
        <end position="238"/>
    </location>
</feature>
<dbReference type="Proteomes" id="UP001149719">
    <property type="component" value="Unassembled WGS sequence"/>
</dbReference>
<evidence type="ECO:0000256" key="1">
    <source>
        <dbReference type="ARBA" id="ARBA00010333"/>
    </source>
</evidence>
<evidence type="ECO:0000256" key="3">
    <source>
        <dbReference type="SAM" id="SignalP"/>
    </source>
</evidence>
<feature type="chain" id="PRO_5045053411" evidence="3">
    <location>
        <begin position="20"/>
        <end position="241"/>
    </location>
</feature>
<dbReference type="RefSeq" id="WP_269126242.1">
    <property type="nucleotide sequence ID" value="NZ_JAPUBN010000018.1"/>
</dbReference>
<keyword evidence="2 3" id="KW-0732">Signal</keyword>
<sequence length="241" mass="27248">MNRILVLVLTFFMFNQAYALEEVTFAIGEWAPYTSEKNPDGKIAETIIIESFNQEGVKVNFTYDKWSESYEQVKNGNSDGTFPWYISEERTADFLFSDPVIEDKQVFFYLKSTDFNWFGYGDLANYKVAGTKAYSHVQELQKNGIDTIISEVEEDSFRKVLSGEADVYPASAIVGAQTIDSIFSAEDAAKFTSHNIPMTIDNMFLLVSKKIPNGSEIIQVFNSGLMKLKASGRYQEILSNL</sequence>
<dbReference type="InterPro" id="IPR001638">
    <property type="entry name" value="Solute-binding_3/MltF_N"/>
</dbReference>
<name>A0ABT4JW05_9GAMM</name>
<dbReference type="Gene3D" id="3.40.190.10">
    <property type="entry name" value="Periplasmic binding protein-like II"/>
    <property type="match status" value="2"/>
</dbReference>
<keyword evidence="6" id="KW-1185">Reference proteome</keyword>
<reference evidence="5" key="1">
    <citation type="submission" date="2022-12" db="EMBL/GenBank/DDBJ databases">
        <title>Marinomonas 15G1-11 sp. nov, isolated from marine algae.</title>
        <authorList>
            <person name="Butt M."/>
            <person name="Choi D.G."/>
            <person name="Kim J.M."/>
            <person name="Lee J.K."/>
            <person name="Baek J.H."/>
            <person name="Jeon C.O."/>
        </authorList>
    </citation>
    <scope>NUCLEOTIDE SEQUENCE</scope>
    <source>
        <strain evidence="5">15G1-11</strain>
    </source>
</reference>
<organism evidence="5 6">
    <name type="scientific">Marinomonas phaeophyticola</name>
    <dbReference type="NCBI Taxonomy" id="3004091"/>
    <lineage>
        <taxon>Bacteria</taxon>
        <taxon>Pseudomonadati</taxon>
        <taxon>Pseudomonadota</taxon>
        <taxon>Gammaproteobacteria</taxon>
        <taxon>Oceanospirillales</taxon>
        <taxon>Oceanospirillaceae</taxon>
        <taxon>Marinomonas</taxon>
    </lineage>
</organism>
<accession>A0ABT4JW05</accession>
<feature type="signal peptide" evidence="3">
    <location>
        <begin position="1"/>
        <end position="19"/>
    </location>
</feature>
<dbReference type="PANTHER" id="PTHR35936">
    <property type="entry name" value="MEMBRANE-BOUND LYTIC MUREIN TRANSGLYCOSYLASE F"/>
    <property type="match status" value="1"/>
</dbReference>